<feature type="compositionally biased region" description="Basic and acidic residues" evidence="1">
    <location>
        <begin position="69"/>
        <end position="85"/>
    </location>
</feature>
<proteinExistence type="predicted"/>
<gene>
    <name evidence="2" type="ORF">ACHAWO_009709</name>
</gene>
<dbReference type="AlphaFoldDB" id="A0ABD3NNY1"/>
<dbReference type="EMBL" id="JALLPJ020001034">
    <property type="protein sequence ID" value="KAL3777609.1"/>
    <property type="molecule type" value="Genomic_DNA"/>
</dbReference>
<evidence type="ECO:0000256" key="1">
    <source>
        <dbReference type="SAM" id="MobiDB-lite"/>
    </source>
</evidence>
<dbReference type="Proteomes" id="UP001530400">
    <property type="component" value="Unassembled WGS sequence"/>
</dbReference>
<feature type="compositionally biased region" description="Polar residues" evidence="1">
    <location>
        <begin position="55"/>
        <end position="66"/>
    </location>
</feature>
<evidence type="ECO:0000313" key="3">
    <source>
        <dbReference type="Proteomes" id="UP001530400"/>
    </source>
</evidence>
<organism evidence="2 3">
    <name type="scientific">Cyclotella atomus</name>
    <dbReference type="NCBI Taxonomy" id="382360"/>
    <lineage>
        <taxon>Eukaryota</taxon>
        <taxon>Sar</taxon>
        <taxon>Stramenopiles</taxon>
        <taxon>Ochrophyta</taxon>
        <taxon>Bacillariophyta</taxon>
        <taxon>Coscinodiscophyceae</taxon>
        <taxon>Thalassiosirophycidae</taxon>
        <taxon>Stephanodiscales</taxon>
        <taxon>Stephanodiscaceae</taxon>
        <taxon>Cyclotella</taxon>
    </lineage>
</organism>
<keyword evidence="3" id="KW-1185">Reference proteome</keyword>
<sequence>MPSHGYPDEQHRGHSVPSHVVATSHHFVRYTPHPQTVSPMSADECSPEDSGYLGQVNSHYVNNNYYERNPSRRARDTSRYEHDPNAQRPTVFTRPRERNVRNDPRSKHCNKKKSPPQQHNALTWRMDPAESLSDFKLIVIGTNNHRSIKGGHKTSSSQKRREKWNVDGLFLDMSGSEDERDEADIERREYEQKKTKYNYSVRKEYHLHKVNLAVGPRSCEYFTHFFQKQQRRRKGTDGDSNEHSIELPVSCLEAIPVMLDYIYASNTNDQVHATVDTAASLRYLATVFGNRLLFDAVTDFIQNDLRPETAITYLLAADLYRQKKLRNVCLQICAEEFSQIKIRQLAMVPPRLMESILYSSHFNCENNYSLCSTIAAYCRCQESNIDGPTLLALTDARIMPDIYPEEALFFIKTMLSMGMNLDVDVGRTRSLYERCIGAAPSIIHEVLDSFCHSQWQDANLDDMRMPTIKTRQSKMVCADYRQLPPQVKVDLLEYALAKHQGDIAYGSI</sequence>
<feature type="region of interest" description="Disordered" evidence="1">
    <location>
        <begin position="31"/>
        <end position="119"/>
    </location>
</feature>
<dbReference type="CDD" id="cd18186">
    <property type="entry name" value="BTB_POZ_ZBTB_KLHL-like"/>
    <property type="match status" value="1"/>
</dbReference>
<accession>A0ABD3NNY1</accession>
<dbReference type="Gene3D" id="3.30.710.10">
    <property type="entry name" value="Potassium Channel Kv1.1, Chain A"/>
    <property type="match status" value="1"/>
</dbReference>
<feature type="compositionally biased region" description="Basic and acidic residues" evidence="1">
    <location>
        <begin position="94"/>
        <end position="106"/>
    </location>
</feature>
<comment type="caution">
    <text evidence="2">The sequence shown here is derived from an EMBL/GenBank/DDBJ whole genome shotgun (WGS) entry which is preliminary data.</text>
</comment>
<evidence type="ECO:0000313" key="2">
    <source>
        <dbReference type="EMBL" id="KAL3777609.1"/>
    </source>
</evidence>
<name>A0ABD3NNY1_9STRA</name>
<reference evidence="2 3" key="1">
    <citation type="submission" date="2024-10" db="EMBL/GenBank/DDBJ databases">
        <title>Updated reference genomes for cyclostephanoid diatoms.</title>
        <authorList>
            <person name="Roberts W.R."/>
            <person name="Alverson A.J."/>
        </authorList>
    </citation>
    <scope>NUCLEOTIDE SEQUENCE [LARGE SCALE GENOMIC DNA]</scope>
    <source>
        <strain evidence="2 3">AJA010-31</strain>
    </source>
</reference>
<evidence type="ECO:0008006" key="4">
    <source>
        <dbReference type="Google" id="ProtNLM"/>
    </source>
</evidence>
<protein>
    <recommendedName>
        <fullName evidence="4">BTB domain-containing protein</fullName>
    </recommendedName>
</protein>
<dbReference type="InterPro" id="IPR011333">
    <property type="entry name" value="SKP1/BTB/POZ_sf"/>
</dbReference>